<sequence length="65" mass="6582">MASAAGVLRLRLGLPLGECGDAAGQADSGVGDEAEVDFMESGVGLIWRALPLWLLLFGLANPVGG</sequence>
<name>A0ABX1TWX6_9PROT</name>
<evidence type="ECO:0000313" key="1">
    <source>
        <dbReference type="EMBL" id="NMQ28782.1"/>
    </source>
</evidence>
<proteinExistence type="predicted"/>
<gene>
    <name evidence="1" type="ORF">E4Q23_14070</name>
</gene>
<protein>
    <submittedName>
        <fullName evidence="1">Uncharacterized protein</fullName>
    </submittedName>
</protein>
<dbReference type="RefSeq" id="WP_169067231.1">
    <property type="nucleotide sequence ID" value="NZ_SPMY01000040.1"/>
</dbReference>
<reference evidence="1 2" key="1">
    <citation type="submission" date="2019-03" db="EMBL/GenBank/DDBJ databases">
        <title>Metabolic reconstructions from genomes of highly enriched 'Candidatus Accumulibacter' and 'Candidatus Competibacter' bioreactor populations.</title>
        <authorList>
            <person name="Annavajhala M.K."/>
            <person name="Welles L."/>
            <person name="Abbas B."/>
            <person name="Sorokin D."/>
            <person name="Park H."/>
            <person name="Van Loosdrecht M."/>
            <person name="Chandran K."/>
        </authorList>
    </citation>
    <scope>NUCLEOTIDE SEQUENCE [LARGE SCALE GENOMIC DNA]</scope>
    <source>
        <strain evidence="1 2">SBR_S</strain>
    </source>
</reference>
<evidence type="ECO:0000313" key="2">
    <source>
        <dbReference type="Proteomes" id="UP000749010"/>
    </source>
</evidence>
<keyword evidence="2" id="KW-1185">Reference proteome</keyword>
<organism evidence="1 2">
    <name type="scientific">Candidatus Accumulibacter phosphatis</name>
    <dbReference type="NCBI Taxonomy" id="327160"/>
    <lineage>
        <taxon>Bacteria</taxon>
        <taxon>Pseudomonadati</taxon>
        <taxon>Pseudomonadota</taxon>
        <taxon>Betaproteobacteria</taxon>
        <taxon>Candidatus Accumulibacter</taxon>
    </lineage>
</organism>
<dbReference type="EMBL" id="SPMY01000040">
    <property type="protein sequence ID" value="NMQ28782.1"/>
    <property type="molecule type" value="Genomic_DNA"/>
</dbReference>
<accession>A0ABX1TWX6</accession>
<dbReference type="Proteomes" id="UP000749010">
    <property type="component" value="Unassembled WGS sequence"/>
</dbReference>
<comment type="caution">
    <text evidence="1">The sequence shown here is derived from an EMBL/GenBank/DDBJ whole genome shotgun (WGS) entry which is preliminary data.</text>
</comment>